<keyword evidence="3" id="KW-0143">Chaperone</keyword>
<comment type="similarity">
    <text evidence="1">Belongs to the synembryn family.</text>
</comment>
<dbReference type="Pfam" id="PF10165">
    <property type="entry name" value="Ric8"/>
    <property type="match status" value="1"/>
</dbReference>
<accession>A0A1E4TG01</accession>
<evidence type="ECO:0000256" key="1">
    <source>
        <dbReference type="ARBA" id="ARBA00009049"/>
    </source>
</evidence>
<dbReference type="InterPro" id="IPR019318">
    <property type="entry name" value="Gua_nucleotide_exch_fac_Ric8"/>
</dbReference>
<evidence type="ECO:0008006" key="6">
    <source>
        <dbReference type="Google" id="ProtNLM"/>
    </source>
</evidence>
<name>A0A1E4TG01_9ASCO</name>
<sequence>MTYDESSLASEFESLDLRDPGELDKEKLIALKIRSRNHLAAQSIDTATLSSFIASTIDSNDDVLYEVISICVNIVIHNSSCAKEWQDWEVFGRLVNVYSGKDARFDLVTARLLLHLAYNIPSLPDHLVDQMCIAIAQKFSLWSKEVTRFVSQSTKNNIIESCKLVVALGHKYCRDTEIWIELSQSIVTTLLQVSDTELLDSCVNQIILTFCYLPLAPAVFIPSKEPTAVVERLLHQLERIVALAYTTNCDITDLADSTVSVVFTTVAKLYELSSSIPFRKYITVRLAPPTKPIQRTSYPLSVLLMICLKQHLFSQNAEITYLDSLYRIFDCDTSKLITHIGLGLSAGYLVNSGIGMPSDPYLNSIVDPPALPANMAIQ</sequence>
<dbReference type="AlphaFoldDB" id="A0A1E4TG01"/>
<evidence type="ECO:0000256" key="3">
    <source>
        <dbReference type="ARBA" id="ARBA00023186"/>
    </source>
</evidence>
<dbReference type="Proteomes" id="UP000095023">
    <property type="component" value="Unassembled WGS sequence"/>
</dbReference>
<evidence type="ECO:0000313" key="4">
    <source>
        <dbReference type="EMBL" id="ODV90637.1"/>
    </source>
</evidence>
<keyword evidence="5" id="KW-1185">Reference proteome</keyword>
<evidence type="ECO:0000256" key="2">
    <source>
        <dbReference type="ARBA" id="ARBA00022658"/>
    </source>
</evidence>
<gene>
    <name evidence="4" type="ORF">CANCADRAFT_108702</name>
</gene>
<organism evidence="4 5">
    <name type="scientific">Tortispora caseinolytica NRRL Y-17796</name>
    <dbReference type="NCBI Taxonomy" id="767744"/>
    <lineage>
        <taxon>Eukaryota</taxon>
        <taxon>Fungi</taxon>
        <taxon>Dikarya</taxon>
        <taxon>Ascomycota</taxon>
        <taxon>Saccharomycotina</taxon>
        <taxon>Trigonopsidomycetes</taxon>
        <taxon>Trigonopsidales</taxon>
        <taxon>Trigonopsidaceae</taxon>
        <taxon>Tortispora</taxon>
    </lineage>
</organism>
<proteinExistence type="inferred from homology"/>
<dbReference type="EMBL" id="KV453842">
    <property type="protein sequence ID" value="ODV90637.1"/>
    <property type="molecule type" value="Genomic_DNA"/>
</dbReference>
<dbReference type="GO" id="GO:0005085">
    <property type="term" value="F:guanyl-nucleotide exchange factor activity"/>
    <property type="evidence" value="ECO:0007669"/>
    <property type="project" value="UniProtKB-KW"/>
</dbReference>
<evidence type="ECO:0000313" key="5">
    <source>
        <dbReference type="Proteomes" id="UP000095023"/>
    </source>
</evidence>
<reference evidence="5" key="1">
    <citation type="submission" date="2016-02" db="EMBL/GenBank/DDBJ databases">
        <title>Comparative genomics of biotechnologically important yeasts.</title>
        <authorList>
            <consortium name="DOE Joint Genome Institute"/>
            <person name="Riley R."/>
            <person name="Haridas S."/>
            <person name="Wolfe K.H."/>
            <person name="Lopes M.R."/>
            <person name="Hittinger C.T."/>
            <person name="Goker M."/>
            <person name="Salamov A."/>
            <person name="Wisecaver J."/>
            <person name="Long T.M."/>
            <person name="Aerts A.L."/>
            <person name="Barry K."/>
            <person name="Choi C."/>
            <person name="Clum A."/>
            <person name="Coughlan A.Y."/>
            <person name="Deshpande S."/>
            <person name="Douglass A.P."/>
            <person name="Hanson S.J."/>
            <person name="Klenk H.-P."/>
            <person name="Labutti K."/>
            <person name="Lapidus A."/>
            <person name="Lindquist E."/>
            <person name="Lipzen A."/>
            <person name="Meier-Kolthoff J.P."/>
            <person name="Ohm R.A."/>
            <person name="Otillar R.P."/>
            <person name="Pangilinan J."/>
            <person name="Peng Y."/>
            <person name="Rokas A."/>
            <person name="Rosa C.A."/>
            <person name="Scheuner C."/>
            <person name="Sibirny A.A."/>
            <person name="Slot J.C."/>
            <person name="Stielow J.B."/>
            <person name="Sun H."/>
            <person name="Kurtzman C.P."/>
            <person name="Blackwell M."/>
            <person name="Jeffries T.W."/>
            <person name="Grigoriev I.V."/>
        </authorList>
    </citation>
    <scope>NUCLEOTIDE SEQUENCE [LARGE SCALE GENOMIC DNA]</scope>
    <source>
        <strain evidence="5">NRRL Y-17796</strain>
    </source>
</reference>
<protein>
    <recommendedName>
        <fullName evidence="6">Pre-rRNA-processing protein RIX1</fullName>
    </recommendedName>
</protein>
<keyword evidence="2" id="KW-0344">Guanine-nucleotide releasing factor</keyword>